<comment type="caution">
    <text evidence="13">The sequence shown here is derived from an EMBL/GenBank/DDBJ whole genome shotgun (WGS) entry which is preliminary data.</text>
</comment>
<dbReference type="EMBL" id="JAPFQN010000002">
    <property type="protein sequence ID" value="MCX2742810.1"/>
    <property type="molecule type" value="Genomic_DNA"/>
</dbReference>
<evidence type="ECO:0000256" key="4">
    <source>
        <dbReference type="ARBA" id="ARBA00012094"/>
    </source>
</evidence>
<evidence type="ECO:0000256" key="9">
    <source>
        <dbReference type="ARBA" id="ARBA00022878"/>
    </source>
</evidence>
<keyword evidence="7" id="KW-0106">Calcium</keyword>
<reference evidence="13 14" key="1">
    <citation type="submission" date="2022-11" db="EMBL/GenBank/DDBJ databases">
        <title>The characterization of three novel Bacteroidetes species and genomic analysis of their roles in tidal elemental geochemical cycles.</title>
        <authorList>
            <person name="Ma K."/>
        </authorList>
    </citation>
    <scope>NUCLEOTIDE SEQUENCE [LARGE SCALE GENOMIC DNA]</scope>
    <source>
        <strain evidence="13 14">M17</strain>
    </source>
</reference>
<dbReference type="Pfam" id="PF09298">
    <property type="entry name" value="FAA_hydrolase_N"/>
    <property type="match status" value="1"/>
</dbReference>
<keyword evidence="6 13" id="KW-0378">Hydrolase</keyword>
<comment type="pathway">
    <text evidence="3">Amino-acid degradation; L-phenylalanine degradation; acetoacetate and fumarate from L-phenylalanine: step 6/6.</text>
</comment>
<gene>
    <name evidence="13" type="primary">fahA</name>
    <name evidence="13" type="ORF">OO013_02970</name>
</gene>
<name>A0ABT3RNS3_9BACT</name>
<evidence type="ECO:0000313" key="13">
    <source>
        <dbReference type="EMBL" id="MCX2742810.1"/>
    </source>
</evidence>
<dbReference type="Pfam" id="PF01557">
    <property type="entry name" value="FAA_hydrolase"/>
    <property type="match status" value="1"/>
</dbReference>
<evidence type="ECO:0000313" key="14">
    <source>
        <dbReference type="Proteomes" id="UP001209885"/>
    </source>
</evidence>
<evidence type="ECO:0000256" key="8">
    <source>
        <dbReference type="ARBA" id="ARBA00022842"/>
    </source>
</evidence>
<feature type="domain" description="Fumarylacetoacetase-like C-terminal" evidence="11">
    <location>
        <begin position="133"/>
        <end position="417"/>
    </location>
</feature>
<dbReference type="InterPro" id="IPR005959">
    <property type="entry name" value="Fumarylacetoacetase"/>
</dbReference>
<dbReference type="InterPro" id="IPR036663">
    <property type="entry name" value="Fumarylacetoacetase_C_sf"/>
</dbReference>
<dbReference type="Proteomes" id="UP001209885">
    <property type="component" value="Unassembled WGS sequence"/>
</dbReference>
<evidence type="ECO:0000259" key="12">
    <source>
        <dbReference type="Pfam" id="PF09298"/>
    </source>
</evidence>
<keyword evidence="5" id="KW-0479">Metal-binding</keyword>
<keyword evidence="8" id="KW-0460">Magnesium</keyword>
<dbReference type="Gene3D" id="3.90.850.10">
    <property type="entry name" value="Fumarylacetoacetase-like, C-terminal domain"/>
    <property type="match status" value="1"/>
</dbReference>
<evidence type="ECO:0000256" key="7">
    <source>
        <dbReference type="ARBA" id="ARBA00022837"/>
    </source>
</evidence>
<dbReference type="SUPFAM" id="SSF56529">
    <property type="entry name" value="FAH"/>
    <property type="match status" value="1"/>
</dbReference>
<evidence type="ECO:0000259" key="11">
    <source>
        <dbReference type="Pfam" id="PF01557"/>
    </source>
</evidence>
<accession>A0ABT3RNS3</accession>
<dbReference type="Gene3D" id="2.30.30.230">
    <property type="entry name" value="Fumarylacetoacetase, N-terminal domain"/>
    <property type="match status" value="1"/>
</dbReference>
<dbReference type="InterPro" id="IPR036462">
    <property type="entry name" value="Fumarylacetoacetase_N_sf"/>
</dbReference>
<dbReference type="PANTHER" id="PTHR43069:SF2">
    <property type="entry name" value="FUMARYLACETOACETASE"/>
    <property type="match status" value="1"/>
</dbReference>
<dbReference type="RefSeq" id="WP_266055145.1">
    <property type="nucleotide sequence ID" value="NZ_JAPFQN010000002.1"/>
</dbReference>
<evidence type="ECO:0000256" key="2">
    <source>
        <dbReference type="ARBA" id="ARBA00001946"/>
    </source>
</evidence>
<dbReference type="PANTHER" id="PTHR43069">
    <property type="entry name" value="FUMARYLACETOACETASE"/>
    <property type="match status" value="1"/>
</dbReference>
<dbReference type="SUPFAM" id="SSF63433">
    <property type="entry name" value="Fumarylacetoacetate hydrolase, FAH, N-terminal domain"/>
    <property type="match status" value="1"/>
</dbReference>
<dbReference type="EC" id="3.7.1.2" evidence="4"/>
<keyword evidence="10" id="KW-0585">Phenylalanine catabolism</keyword>
<evidence type="ECO:0000256" key="10">
    <source>
        <dbReference type="ARBA" id="ARBA00023232"/>
    </source>
</evidence>
<comment type="cofactor">
    <cofactor evidence="2">
        <name>Mg(2+)</name>
        <dbReference type="ChEBI" id="CHEBI:18420"/>
    </cofactor>
</comment>
<organism evidence="13 14">
    <name type="scientific">Mangrovivirga halotolerans</name>
    <dbReference type="NCBI Taxonomy" id="2993936"/>
    <lineage>
        <taxon>Bacteria</taxon>
        <taxon>Pseudomonadati</taxon>
        <taxon>Bacteroidota</taxon>
        <taxon>Cytophagia</taxon>
        <taxon>Cytophagales</taxon>
        <taxon>Mangrovivirgaceae</taxon>
        <taxon>Mangrovivirga</taxon>
    </lineage>
</organism>
<evidence type="ECO:0000256" key="6">
    <source>
        <dbReference type="ARBA" id="ARBA00022801"/>
    </source>
</evidence>
<keyword evidence="9" id="KW-0828">Tyrosine catabolism</keyword>
<evidence type="ECO:0000256" key="5">
    <source>
        <dbReference type="ARBA" id="ARBA00022723"/>
    </source>
</evidence>
<protein>
    <recommendedName>
        <fullName evidence="4">fumarylacetoacetase</fullName>
        <ecNumber evidence="4">3.7.1.2</ecNumber>
    </recommendedName>
</protein>
<sequence>MSKANDPKLKSWVSVSKDSDFPIQNLPFGIFETSYLNKRVGVAIGEYIIDLDYLLVNDFFKDIELPNDVFTNSYLNDFIALGKSTTNAVRERLSEILQEDNEVLRDSEEMRERALIPMEDATMHMPVKVGDYTDFYSSIEHATNVGTMFRDPNNALLPNWRHLPVGYHGRASTIIPSGIPVQRPLGQTKAPDADKPSFGPSKRMDFELEMAFITGKPTKMGDSVNVNEANDYIFGMVVFNDWSARDIQVWEYQPLGPFLAKSFASSISPWVVTIEALEPFRVAQPKQEPEVLPYLKYNGNHNFDINLEVDITPENGNPKTVCNSNFKYMYWSVNQQLAHQTVNGCSINVGDMYASGTISGPTEDSYGSMLELAWKGTKPVKLDDGSERVFLLDGDTVTMRGWSEKDGVRIGFGEVTSKILPAREED</sequence>
<comment type="cofactor">
    <cofactor evidence="1">
        <name>Ca(2+)</name>
        <dbReference type="ChEBI" id="CHEBI:29108"/>
    </cofactor>
</comment>
<dbReference type="GO" id="GO:0004334">
    <property type="term" value="F:fumarylacetoacetase activity"/>
    <property type="evidence" value="ECO:0007669"/>
    <property type="project" value="UniProtKB-EC"/>
</dbReference>
<dbReference type="InterPro" id="IPR015377">
    <property type="entry name" value="Fumarylacetoacetase_N"/>
</dbReference>
<evidence type="ECO:0000256" key="1">
    <source>
        <dbReference type="ARBA" id="ARBA00001913"/>
    </source>
</evidence>
<dbReference type="NCBIfam" id="TIGR01266">
    <property type="entry name" value="fum_ac_acetase"/>
    <property type="match status" value="1"/>
</dbReference>
<dbReference type="InterPro" id="IPR011234">
    <property type="entry name" value="Fumarylacetoacetase-like_C"/>
</dbReference>
<feature type="domain" description="Fumarylacetoacetase N-terminal" evidence="12">
    <location>
        <begin position="24"/>
        <end position="126"/>
    </location>
</feature>
<keyword evidence="14" id="KW-1185">Reference proteome</keyword>
<evidence type="ECO:0000256" key="3">
    <source>
        <dbReference type="ARBA" id="ARBA00004782"/>
    </source>
</evidence>
<proteinExistence type="predicted"/>